<evidence type="ECO:0008006" key="6">
    <source>
        <dbReference type="Google" id="ProtNLM"/>
    </source>
</evidence>
<dbReference type="KEGG" id="aqu:109585267"/>
<keyword evidence="2" id="KW-1133">Transmembrane helix</keyword>
<name>A0A1X7U081_AMPQE</name>
<accession>A0A1X7U081</accession>
<evidence type="ECO:0000256" key="3">
    <source>
        <dbReference type="SAM" id="SignalP"/>
    </source>
</evidence>
<dbReference type="EnsemblMetazoa" id="Aqu2.1.20896_001">
    <property type="protein sequence ID" value="Aqu2.1.20896_001"/>
    <property type="gene ID" value="Aqu2.1.20896"/>
</dbReference>
<protein>
    <recommendedName>
        <fullName evidence="6">CUB domain-containing protein</fullName>
    </recommendedName>
</protein>
<keyword evidence="3" id="KW-0732">Signal</keyword>
<evidence type="ECO:0000313" key="4">
    <source>
        <dbReference type="EnsemblMetazoa" id="Aqu2.1.20896_001"/>
    </source>
</evidence>
<feature type="compositionally biased region" description="Low complexity" evidence="1">
    <location>
        <begin position="182"/>
        <end position="191"/>
    </location>
</feature>
<dbReference type="InParanoid" id="A0A1X7U081"/>
<gene>
    <name evidence="4" type="primary">109585267</name>
</gene>
<feature type="compositionally biased region" description="Low complexity" evidence="1">
    <location>
        <begin position="403"/>
        <end position="415"/>
    </location>
</feature>
<evidence type="ECO:0000256" key="2">
    <source>
        <dbReference type="SAM" id="Phobius"/>
    </source>
</evidence>
<evidence type="ECO:0000313" key="5">
    <source>
        <dbReference type="Proteomes" id="UP000007879"/>
    </source>
</evidence>
<keyword evidence="2" id="KW-0472">Membrane</keyword>
<feature type="region of interest" description="Disordered" evidence="1">
    <location>
        <begin position="284"/>
        <end position="336"/>
    </location>
</feature>
<keyword evidence="2" id="KW-0812">Transmembrane</keyword>
<evidence type="ECO:0000256" key="1">
    <source>
        <dbReference type="SAM" id="MobiDB-lite"/>
    </source>
</evidence>
<dbReference type="AlphaFoldDB" id="A0A1X7U081"/>
<dbReference type="Proteomes" id="UP000007879">
    <property type="component" value="Unassembled WGS sequence"/>
</dbReference>
<reference evidence="5" key="1">
    <citation type="journal article" date="2010" name="Nature">
        <title>The Amphimedon queenslandica genome and the evolution of animal complexity.</title>
        <authorList>
            <person name="Srivastava M."/>
            <person name="Simakov O."/>
            <person name="Chapman J."/>
            <person name="Fahey B."/>
            <person name="Gauthier M.E."/>
            <person name="Mitros T."/>
            <person name="Richards G.S."/>
            <person name="Conaco C."/>
            <person name="Dacre M."/>
            <person name="Hellsten U."/>
            <person name="Larroux C."/>
            <person name="Putnam N.H."/>
            <person name="Stanke M."/>
            <person name="Adamska M."/>
            <person name="Darling A."/>
            <person name="Degnan S.M."/>
            <person name="Oakley T.H."/>
            <person name="Plachetzki D.C."/>
            <person name="Zhai Y."/>
            <person name="Adamski M."/>
            <person name="Calcino A."/>
            <person name="Cummins S.F."/>
            <person name="Goodstein D.M."/>
            <person name="Harris C."/>
            <person name="Jackson D.J."/>
            <person name="Leys S.P."/>
            <person name="Shu S."/>
            <person name="Woodcroft B.J."/>
            <person name="Vervoort M."/>
            <person name="Kosik K.S."/>
            <person name="Manning G."/>
            <person name="Degnan B.M."/>
            <person name="Rokhsar D.S."/>
        </authorList>
    </citation>
    <scope>NUCLEOTIDE SEQUENCE [LARGE SCALE GENOMIC DNA]</scope>
</reference>
<feature type="chain" id="PRO_5012462906" description="CUB domain-containing protein" evidence="3">
    <location>
        <begin position="24"/>
        <end position="432"/>
    </location>
</feature>
<feature type="region of interest" description="Disordered" evidence="1">
    <location>
        <begin position="361"/>
        <end position="432"/>
    </location>
</feature>
<feature type="region of interest" description="Disordered" evidence="1">
    <location>
        <begin position="170"/>
        <end position="201"/>
    </location>
</feature>
<feature type="signal peptide" evidence="3">
    <location>
        <begin position="1"/>
        <end position="23"/>
    </location>
</feature>
<feature type="transmembrane region" description="Helical" evidence="2">
    <location>
        <begin position="217"/>
        <end position="242"/>
    </location>
</feature>
<reference evidence="4" key="2">
    <citation type="submission" date="2017-05" db="UniProtKB">
        <authorList>
            <consortium name="EnsemblMetazoa"/>
        </authorList>
    </citation>
    <scope>IDENTIFICATION</scope>
</reference>
<keyword evidence="5" id="KW-1185">Reference proteome</keyword>
<feature type="compositionally biased region" description="Basic and acidic residues" evidence="1">
    <location>
        <begin position="309"/>
        <end position="321"/>
    </location>
</feature>
<organism evidence="4">
    <name type="scientific">Amphimedon queenslandica</name>
    <name type="common">Sponge</name>
    <dbReference type="NCBI Taxonomy" id="400682"/>
    <lineage>
        <taxon>Eukaryota</taxon>
        <taxon>Metazoa</taxon>
        <taxon>Porifera</taxon>
        <taxon>Demospongiae</taxon>
        <taxon>Heteroscleromorpha</taxon>
        <taxon>Haplosclerida</taxon>
        <taxon>Niphatidae</taxon>
        <taxon>Amphimedon</taxon>
    </lineage>
</organism>
<feature type="compositionally biased region" description="Polar residues" evidence="1">
    <location>
        <begin position="192"/>
        <end position="201"/>
    </location>
</feature>
<sequence length="432" mass="48788">MYMWIAWVFLIITNEILFSDGSAKLPCNEELTKSEFGWGRASLSCSEDSATLYWHIPMNSNFRYFQVQFQCYNSTYDPENFNIVSSYDLFDVDRMETYYELEERYCKMIICAEILARVKRYKLLTVESCELKDDIVTPTTTDLSLSFSKHFSTYYTNLYSTANSLPLSSMASSTVSHPRPPQNTNVPTPNTQSHVPTSSSVNGPVLQSSSYNVTVTIVSTSVTVLVALVFIVLLLIFIFIVYQKYWMYSTKKEGIEHREIYSSIILIPISRVVSSESIKTELCNPSADGNKTVDPMIKNHSSPPPTIIKENEMGKEFDQERPPSSSESGYGDSPVCTSSSTISVSVDIDISFVPADNGPSPVFSHNTSLDNNDTNASRPKSETYSASSTEYVDWNEKEKEDTNINNNNNNNNNNNDYIDEERATTAMYSKRM</sequence>
<dbReference type="EnsemblMetazoa" id="XM_020001265.1">
    <property type="protein sequence ID" value="XP_019856824.1"/>
    <property type="gene ID" value="LOC109585267"/>
</dbReference>
<proteinExistence type="predicted"/>
<feature type="compositionally biased region" description="Polar residues" evidence="1">
    <location>
        <begin position="363"/>
        <end position="390"/>
    </location>
</feature>